<proteinExistence type="predicted"/>
<evidence type="ECO:0000256" key="4">
    <source>
        <dbReference type="ARBA" id="ARBA00022771"/>
    </source>
</evidence>
<dbReference type="Gene3D" id="3.40.50.980">
    <property type="match status" value="2"/>
</dbReference>
<dbReference type="Pfam" id="PF00668">
    <property type="entry name" value="Condensation"/>
    <property type="match status" value="1"/>
</dbReference>
<organism evidence="10 11">
    <name type="scientific">Bodo saltans</name>
    <name type="common">Flagellated protozoan</name>
    <dbReference type="NCBI Taxonomy" id="75058"/>
    <lineage>
        <taxon>Eukaryota</taxon>
        <taxon>Discoba</taxon>
        <taxon>Euglenozoa</taxon>
        <taxon>Kinetoplastea</taxon>
        <taxon>Metakinetoplastina</taxon>
        <taxon>Eubodonida</taxon>
        <taxon>Bodonidae</taxon>
        <taxon>Bodo</taxon>
    </lineage>
</organism>
<dbReference type="Pfam" id="PF00501">
    <property type="entry name" value="AMP-binding"/>
    <property type="match status" value="1"/>
</dbReference>
<keyword evidence="5" id="KW-0862">Zinc</keyword>
<dbReference type="GO" id="GO:0044550">
    <property type="term" value="P:secondary metabolite biosynthetic process"/>
    <property type="evidence" value="ECO:0007669"/>
    <property type="project" value="TreeGrafter"/>
</dbReference>
<dbReference type="CDD" id="cd00065">
    <property type="entry name" value="FYVE_like_SF"/>
    <property type="match status" value="1"/>
</dbReference>
<dbReference type="GO" id="GO:0031177">
    <property type="term" value="F:phosphopantetheine binding"/>
    <property type="evidence" value="ECO:0007669"/>
    <property type="project" value="TreeGrafter"/>
</dbReference>
<dbReference type="EMBL" id="CYKH01000195">
    <property type="protein sequence ID" value="CUE79394.1"/>
    <property type="molecule type" value="Genomic_DNA"/>
</dbReference>
<evidence type="ECO:0000259" key="8">
    <source>
        <dbReference type="PROSITE" id="PS50119"/>
    </source>
</evidence>
<evidence type="ECO:0000256" key="1">
    <source>
        <dbReference type="ARBA" id="ARBA00022450"/>
    </source>
</evidence>
<feature type="compositionally biased region" description="Low complexity" evidence="7">
    <location>
        <begin position="77"/>
        <end position="86"/>
    </location>
</feature>
<feature type="domain" description="FYVE-type" evidence="9">
    <location>
        <begin position="203"/>
        <end position="263"/>
    </location>
</feature>
<reference evidence="11" key="1">
    <citation type="submission" date="2015-09" db="EMBL/GenBank/DDBJ databases">
        <authorList>
            <consortium name="Pathogen Informatics"/>
        </authorList>
    </citation>
    <scope>NUCLEOTIDE SEQUENCE [LARGE SCALE GENOMIC DNA]</scope>
    <source>
        <strain evidence="11">Lake Konstanz</strain>
    </source>
</reference>
<dbReference type="SUPFAM" id="SSF57903">
    <property type="entry name" value="FYVE/PHD zinc finger"/>
    <property type="match status" value="2"/>
</dbReference>
<dbReference type="PROSITE" id="PS50119">
    <property type="entry name" value="ZF_BBOX"/>
    <property type="match status" value="1"/>
</dbReference>
<dbReference type="PANTHER" id="PTHR45527">
    <property type="entry name" value="NONRIBOSOMAL PEPTIDE SYNTHETASE"/>
    <property type="match status" value="1"/>
</dbReference>
<dbReference type="PROSITE" id="PS50178">
    <property type="entry name" value="ZF_FYVE"/>
    <property type="match status" value="2"/>
</dbReference>
<protein>
    <recommendedName>
        <fullName evidence="12">FYVE-type domain-containing protein</fullName>
    </recommendedName>
</protein>
<dbReference type="InterPro" id="IPR013083">
    <property type="entry name" value="Znf_RING/FYVE/PHD"/>
</dbReference>
<dbReference type="AlphaFoldDB" id="A0A0S4IN58"/>
<dbReference type="Gene3D" id="3.30.40.10">
    <property type="entry name" value="Zinc/RING finger domain, C3HC4 (zinc finger)"/>
    <property type="match status" value="2"/>
</dbReference>
<dbReference type="PANTHER" id="PTHR45527:SF1">
    <property type="entry name" value="FATTY ACID SYNTHASE"/>
    <property type="match status" value="1"/>
</dbReference>
<dbReference type="InterPro" id="IPR023213">
    <property type="entry name" value="CAT-like_dom_sf"/>
</dbReference>
<evidence type="ECO:0000256" key="5">
    <source>
        <dbReference type="ARBA" id="ARBA00022833"/>
    </source>
</evidence>
<dbReference type="VEuPathDB" id="TriTrypDB:BSAL_56435"/>
<dbReference type="InterPro" id="IPR011011">
    <property type="entry name" value="Znf_FYVE_PHD"/>
</dbReference>
<dbReference type="GO" id="GO:0043041">
    <property type="term" value="P:amino acid activation for nonribosomal peptide biosynthetic process"/>
    <property type="evidence" value="ECO:0007669"/>
    <property type="project" value="TreeGrafter"/>
</dbReference>
<evidence type="ECO:0000256" key="6">
    <source>
        <dbReference type="PROSITE-ProRule" id="PRU00024"/>
    </source>
</evidence>
<dbReference type="SUPFAM" id="SSF56801">
    <property type="entry name" value="Acetyl-CoA synthetase-like"/>
    <property type="match status" value="1"/>
</dbReference>
<feature type="compositionally biased region" description="Basic and acidic residues" evidence="7">
    <location>
        <begin position="160"/>
        <end position="169"/>
    </location>
</feature>
<dbReference type="Gene3D" id="3.30.559.10">
    <property type="entry name" value="Chloramphenicol acetyltransferase-like domain"/>
    <property type="match status" value="1"/>
</dbReference>
<gene>
    <name evidence="10" type="ORF">BSAL_56435</name>
</gene>
<keyword evidence="11" id="KW-1185">Reference proteome</keyword>
<dbReference type="OrthoDB" id="329835at2759"/>
<dbReference type="GO" id="GO:0005737">
    <property type="term" value="C:cytoplasm"/>
    <property type="evidence" value="ECO:0007669"/>
    <property type="project" value="TreeGrafter"/>
</dbReference>
<keyword evidence="1" id="KW-0596">Phosphopantetheine</keyword>
<evidence type="ECO:0008006" key="12">
    <source>
        <dbReference type="Google" id="ProtNLM"/>
    </source>
</evidence>
<dbReference type="InterPro" id="IPR000315">
    <property type="entry name" value="Znf_B-box"/>
</dbReference>
<evidence type="ECO:0000259" key="9">
    <source>
        <dbReference type="PROSITE" id="PS50178"/>
    </source>
</evidence>
<dbReference type="GO" id="GO:0008270">
    <property type="term" value="F:zinc ion binding"/>
    <property type="evidence" value="ECO:0007669"/>
    <property type="project" value="UniProtKB-KW"/>
</dbReference>
<evidence type="ECO:0000313" key="10">
    <source>
        <dbReference type="EMBL" id="CUE79394.1"/>
    </source>
</evidence>
<keyword evidence="3" id="KW-0479">Metal-binding</keyword>
<evidence type="ECO:0000256" key="2">
    <source>
        <dbReference type="ARBA" id="ARBA00022553"/>
    </source>
</evidence>
<dbReference type="SUPFAM" id="SSF52777">
    <property type="entry name" value="CoA-dependent acyltransferases"/>
    <property type="match status" value="1"/>
</dbReference>
<evidence type="ECO:0000256" key="7">
    <source>
        <dbReference type="SAM" id="MobiDB-lite"/>
    </source>
</evidence>
<evidence type="ECO:0000256" key="3">
    <source>
        <dbReference type="ARBA" id="ARBA00022723"/>
    </source>
</evidence>
<feature type="domain" description="FYVE-type" evidence="9">
    <location>
        <begin position="10"/>
        <end position="69"/>
    </location>
</feature>
<sequence>MNNQSKFSVDDKAASCQVCRSTKFSIIKRRYLCCKCGKTICANCGIASANTFMSNFRKKDRESNICIKCQRLPPAATTQQSATQQPQQPPPQAQRSTPVVSAQPTSATTGSQVSTQQNAAAAAATEHRIPSQKPLPPSERSDATSGGHVESVGAFVGMKSRNDTGRYDTSECPTSIPVETPPATSNGGVGLFAPPFATSKQVDWTATSCRLCCRGFTTDRRRLLCSTCGQTVCSSCMQSHGHQQGDLPTSVAQKCNRCVADQQLNSDAMRVRSGVGSSSTMAVSSSSALVQQQPALGPSVKQAHGFAGSMLGRSVMGVAGGASFAVGSSLLAGGAAHGTSFRPASILRRAAPGGNAGLAVGTWQRRPPAAPAAPVKVVEEVVEVGSVRPTKQSVAGGPSSFAASSMRRAALGPRSTAVNGAVGSVRNMSMALVLGTTPMGSLPAHFFQLRKKQLGLLPGSTSCSTVALLSSESQSQFLDVCAAVPPERRVGLDKVVYIADIVGSYLARDHLRVSVDLLLERHPLLRCGLIENQFHVYPSATADFRFISASNVGTTFAAAERLFLTEISKPFETASATSLLRVRLLDRSSVSSSAVGQTPGSPKKPATVTITVALVFHRAIASSSDVSLFINDLKTLYQHANTIVEKNTLTGECKIRYDTVQRVLPQLPSSFDNFSRLEQEFLSDPTNAAAAAARQFWVDAVDRRVPLEFPIDHPRAPSASMTSSIQPIALTNAVSNSLALLSKACGVPAKTAVLGVFHMLVLRYTQQETVTMAVQPLLDSAQHLEDFKDTFGPLRDVQLFYSMGAGDSPSTTCAQYVRDVQQALYAAERHARFPHRQRFAHQRNNNNNVFDLDTLRPAQVCFTEQPSEVASFLLHTEGSVTPFAGLEWRSSARYRQTLRRSSMFELELHYWEVRGRIHLALEYNVELFQSDTINRFIEDFLTALRHASEGGGTKFSPTTLPCVSPAMTQKLLFDFNANNLDETAPLLGRGRGVLGLWESALPTAMSALALSMPSEQFSPDDDDAGSDKLTYEQLEAKSNMIAHYLRQTVGAGSGSVVAIAMERCVTQLVCVLGILKSGAAYLPLDISYPADRLEFMLNDSKVACVFTSRATKESATLAPLFQSCSVPVLPIVDEFDSMIAAEWKEHAGTTPDVDIDPADACYVIYTSGSTGKPKGVVQNHRALTNLVLWQNSYLPSRTSPIQSSSPLEVVDVTPGSLRVLQFSPISFDVSFQELFTTLSVGGTLYMVSETLRLD</sequence>
<dbReference type="InterPro" id="IPR000873">
    <property type="entry name" value="AMP-dep_synth/lig_dom"/>
</dbReference>
<dbReference type="InterPro" id="IPR001242">
    <property type="entry name" value="Condensation_dom"/>
</dbReference>
<dbReference type="InterPro" id="IPR017455">
    <property type="entry name" value="Znf_FYVE-rel"/>
</dbReference>
<dbReference type="InterPro" id="IPR020845">
    <property type="entry name" value="AMP-binding_CS"/>
</dbReference>
<feature type="domain" description="B box-type" evidence="8">
    <location>
        <begin position="213"/>
        <end position="243"/>
    </location>
</feature>
<dbReference type="GO" id="GO:0003824">
    <property type="term" value="F:catalytic activity"/>
    <property type="evidence" value="ECO:0007669"/>
    <property type="project" value="InterPro"/>
</dbReference>
<dbReference type="Gene3D" id="3.30.559.30">
    <property type="entry name" value="Nonribosomal peptide synthetase, condensation domain"/>
    <property type="match status" value="1"/>
</dbReference>
<keyword evidence="2" id="KW-0597">Phosphoprotein</keyword>
<evidence type="ECO:0000313" key="11">
    <source>
        <dbReference type="Proteomes" id="UP000051952"/>
    </source>
</evidence>
<name>A0A0S4IN58_BODSA</name>
<dbReference type="PROSITE" id="PS00455">
    <property type="entry name" value="AMP_BINDING"/>
    <property type="match status" value="1"/>
</dbReference>
<accession>A0A0S4IN58</accession>
<feature type="non-terminal residue" evidence="10">
    <location>
        <position position="1254"/>
    </location>
</feature>
<keyword evidence="4 6" id="KW-0863">Zinc-finger</keyword>
<feature type="compositionally biased region" description="Polar residues" evidence="7">
    <location>
        <begin position="99"/>
        <end position="118"/>
    </location>
</feature>
<feature type="region of interest" description="Disordered" evidence="7">
    <location>
        <begin position="77"/>
        <end position="183"/>
    </location>
</feature>
<dbReference type="Proteomes" id="UP000051952">
    <property type="component" value="Unassembled WGS sequence"/>
</dbReference>